<organism evidence="2 3">
    <name type="scientific">Chloropicon roscoffensis</name>
    <dbReference type="NCBI Taxonomy" id="1461544"/>
    <lineage>
        <taxon>Eukaryota</taxon>
        <taxon>Viridiplantae</taxon>
        <taxon>Chlorophyta</taxon>
        <taxon>Chloropicophyceae</taxon>
        <taxon>Chloropicales</taxon>
        <taxon>Chloropicaceae</taxon>
        <taxon>Chloropicon</taxon>
    </lineage>
</organism>
<dbReference type="PANTHER" id="PTHR48420">
    <property type="entry name" value="NON-HAEM DIOXYGENASE N-TERMINAL DOMAIN-CONTAINING PROTEIN"/>
    <property type="match status" value="1"/>
</dbReference>
<accession>A0AAX4P1K6</accession>
<dbReference type="InterPro" id="IPR027443">
    <property type="entry name" value="IPNS-like_sf"/>
</dbReference>
<feature type="region of interest" description="Disordered" evidence="1">
    <location>
        <begin position="29"/>
        <end position="48"/>
    </location>
</feature>
<dbReference type="PANTHER" id="PTHR48420:SF1">
    <property type="entry name" value="NON-HAEM DIOXYGENASE N-TERMINAL DOMAIN-CONTAINING PROTEIN"/>
    <property type="match status" value="1"/>
</dbReference>
<dbReference type="Gene3D" id="2.60.120.330">
    <property type="entry name" value="B-lactam Antibiotic, Isopenicillin N Synthase, Chain"/>
    <property type="match status" value="1"/>
</dbReference>
<protein>
    <submittedName>
        <fullName evidence="2">2-oxoglutarate/Fe(II)-dependent oxygenase</fullName>
    </submittedName>
</protein>
<evidence type="ECO:0000313" key="2">
    <source>
        <dbReference type="EMBL" id="WZN59973.1"/>
    </source>
</evidence>
<gene>
    <name evidence="2" type="ORF">HKI87_02g15010</name>
</gene>
<sequence length="442" mass="48085">MIRPLRVRTKASFGRATFGRARAAHGVVSSVSSRRGSSRRAPRDVGHATTACHAVSNKGSDSMVEESEPEYPTVKAQVIEVSDLQRLCSGSNTAEDEELNARTLEQIRHSLGREGLGIIAVRGVEGLEEARESLLPLADELALLPPTQLKELEDEASSYSIGWSHGKETLEGGVPDTFKGSFYANPIHDSHDVTEEELELYPSYTRPNVWPHDSIPELKASLMRMGGLIVAHGKLLARACDLLTKKELGLKADASLGMSSIEGAIEDSFAAKARLLHYFPPTEVIEKGEGGGEEQKMGNWCGWHLDHGSLTGLTGAMFTDCKGGQVANPDPERCGLYVKTRKGEIVRVTYTKDCVAYQVGESSEVMSNGVLKATPHCVVGAEGEEALGVARNTFAVFMQPKWDLELKQAEDRSGNGLVETKGFEPGMNFGEFTQIKLDEYYS</sequence>
<dbReference type="EMBL" id="CP151502">
    <property type="protein sequence ID" value="WZN59973.1"/>
    <property type="molecule type" value="Genomic_DNA"/>
</dbReference>
<reference evidence="2 3" key="1">
    <citation type="submission" date="2024-03" db="EMBL/GenBank/DDBJ databases">
        <title>Complete genome sequence of the green alga Chloropicon roscoffensis RCC1871.</title>
        <authorList>
            <person name="Lemieux C."/>
            <person name="Pombert J.-F."/>
            <person name="Otis C."/>
            <person name="Turmel M."/>
        </authorList>
    </citation>
    <scope>NUCLEOTIDE SEQUENCE [LARGE SCALE GENOMIC DNA]</scope>
    <source>
        <strain evidence="2 3">RCC1871</strain>
    </source>
</reference>
<dbReference type="Proteomes" id="UP001472866">
    <property type="component" value="Chromosome 02"/>
</dbReference>
<dbReference type="AlphaFoldDB" id="A0AAX4P1K6"/>
<dbReference type="SUPFAM" id="SSF51197">
    <property type="entry name" value="Clavaminate synthase-like"/>
    <property type="match status" value="1"/>
</dbReference>
<keyword evidence="3" id="KW-1185">Reference proteome</keyword>
<name>A0AAX4P1K6_9CHLO</name>
<proteinExistence type="predicted"/>
<evidence type="ECO:0000256" key="1">
    <source>
        <dbReference type="SAM" id="MobiDB-lite"/>
    </source>
</evidence>
<evidence type="ECO:0000313" key="3">
    <source>
        <dbReference type="Proteomes" id="UP001472866"/>
    </source>
</evidence>